<reference evidence="2 3" key="1">
    <citation type="journal article" date="2013" name="PLoS ONE">
        <title>Predicting the Proteins of Angomonas deanei, Strigomonas culicis and Their Respective Endosymbionts Reveals New Aspects of the Trypanosomatidae Family.</title>
        <authorList>
            <person name="Motta M.C."/>
            <person name="Martins A.C."/>
            <person name="de Souza S.S."/>
            <person name="Catta-Preta C.M."/>
            <person name="Silva R."/>
            <person name="Klein C.C."/>
            <person name="de Almeida L.G."/>
            <person name="de Lima Cunha O."/>
            <person name="Ciapina L.P."/>
            <person name="Brocchi M."/>
            <person name="Colabardini A.C."/>
            <person name="de Araujo Lima B."/>
            <person name="Machado C.R."/>
            <person name="de Almeida Soares C.M."/>
            <person name="Probst C.M."/>
            <person name="de Menezes C.B."/>
            <person name="Thompson C.E."/>
            <person name="Bartholomeu D.C."/>
            <person name="Gradia D.F."/>
            <person name="Pavoni D.P."/>
            <person name="Grisard E.C."/>
            <person name="Fantinatti-Garboggini F."/>
            <person name="Marchini F.K."/>
            <person name="Rodrigues-Luiz G.F."/>
            <person name="Wagner G."/>
            <person name="Goldman G.H."/>
            <person name="Fietto J.L."/>
            <person name="Elias M.C."/>
            <person name="Goldman M.H."/>
            <person name="Sagot M.F."/>
            <person name="Pereira M."/>
            <person name="Stoco P.H."/>
            <person name="de Mendonca-Neto R.P."/>
            <person name="Teixeira S.M."/>
            <person name="Maciel T.E."/>
            <person name="de Oliveira Mendes T.A."/>
            <person name="Urmenyi T.P."/>
            <person name="de Souza W."/>
            <person name="Schenkman S."/>
            <person name="de Vasconcelos A.T."/>
        </authorList>
    </citation>
    <scope>NUCLEOTIDE SEQUENCE [LARGE SCALE GENOMIC DNA]</scope>
</reference>
<keyword evidence="1" id="KW-0812">Transmembrane</keyword>
<keyword evidence="1" id="KW-1133">Transmembrane helix</keyword>
<feature type="transmembrane region" description="Helical" evidence="1">
    <location>
        <begin position="37"/>
        <end position="53"/>
    </location>
</feature>
<protein>
    <submittedName>
        <fullName evidence="2">Uncharacterized protein</fullName>
    </submittedName>
</protein>
<organism evidence="2 3">
    <name type="scientific">Strigomonas culicis</name>
    <dbReference type="NCBI Taxonomy" id="28005"/>
    <lineage>
        <taxon>Eukaryota</taxon>
        <taxon>Discoba</taxon>
        <taxon>Euglenozoa</taxon>
        <taxon>Kinetoplastea</taxon>
        <taxon>Metakinetoplastina</taxon>
        <taxon>Trypanosomatida</taxon>
        <taxon>Trypanosomatidae</taxon>
        <taxon>Strigomonadinae</taxon>
        <taxon>Strigomonas</taxon>
    </lineage>
</organism>
<proteinExistence type="predicted"/>
<name>S9TIN2_9TRYP</name>
<keyword evidence="3" id="KW-1185">Reference proteome</keyword>
<accession>S9TIN2</accession>
<evidence type="ECO:0000313" key="2">
    <source>
        <dbReference type="EMBL" id="EPY16754.1"/>
    </source>
</evidence>
<evidence type="ECO:0000313" key="3">
    <source>
        <dbReference type="Proteomes" id="UP000015354"/>
    </source>
</evidence>
<feature type="transmembrane region" description="Helical" evidence="1">
    <location>
        <begin position="12"/>
        <end position="31"/>
    </location>
</feature>
<comment type="caution">
    <text evidence="2">The sequence shown here is derived from an EMBL/GenBank/DDBJ whole genome shotgun (WGS) entry which is preliminary data.</text>
</comment>
<gene>
    <name evidence="2" type="ORF">STCU_11018</name>
</gene>
<dbReference type="Proteomes" id="UP000015354">
    <property type="component" value="Unassembled WGS sequence"/>
</dbReference>
<evidence type="ECO:0000256" key="1">
    <source>
        <dbReference type="SAM" id="Phobius"/>
    </source>
</evidence>
<keyword evidence="1" id="KW-0472">Membrane</keyword>
<dbReference type="EMBL" id="ATMH01010908">
    <property type="protein sequence ID" value="EPY16754.1"/>
    <property type="molecule type" value="Genomic_DNA"/>
</dbReference>
<feature type="transmembrane region" description="Helical" evidence="1">
    <location>
        <begin position="65"/>
        <end position="81"/>
    </location>
</feature>
<dbReference type="AlphaFoldDB" id="S9TIN2"/>
<sequence length="82" mass="9909">MFTLYLLSYFPYIYIYILSFVFLFSYPISFLNSYSPLYYTSLFFFLCVCVTLVHKKLVLYTKVQTIGHICFVLFFSVFHIFL</sequence>